<dbReference type="PANTHER" id="PTHR12110:SF21">
    <property type="entry name" value="XYLOSE ISOMERASE-LIKE TIM BARREL DOMAIN-CONTAINING PROTEIN"/>
    <property type="match status" value="1"/>
</dbReference>
<evidence type="ECO:0000313" key="2">
    <source>
        <dbReference type="EMBL" id="KAL1876190.1"/>
    </source>
</evidence>
<dbReference type="Proteomes" id="UP001586593">
    <property type="component" value="Unassembled WGS sequence"/>
</dbReference>
<dbReference type="InterPro" id="IPR013022">
    <property type="entry name" value="Xyl_isomerase-like_TIM-brl"/>
</dbReference>
<dbReference type="Pfam" id="PF01261">
    <property type="entry name" value="AP_endonuc_2"/>
    <property type="match status" value="1"/>
</dbReference>
<evidence type="ECO:0000313" key="3">
    <source>
        <dbReference type="Proteomes" id="UP001586593"/>
    </source>
</evidence>
<reference evidence="2 3" key="1">
    <citation type="journal article" date="2024" name="Commun. Biol.">
        <title>Comparative genomic analysis of thermophilic fungi reveals convergent evolutionary adaptations and gene losses.</title>
        <authorList>
            <person name="Steindorff A.S."/>
            <person name="Aguilar-Pontes M.V."/>
            <person name="Robinson A.J."/>
            <person name="Andreopoulos B."/>
            <person name="LaButti K."/>
            <person name="Kuo A."/>
            <person name="Mondo S."/>
            <person name="Riley R."/>
            <person name="Otillar R."/>
            <person name="Haridas S."/>
            <person name="Lipzen A."/>
            <person name="Grimwood J."/>
            <person name="Schmutz J."/>
            <person name="Clum A."/>
            <person name="Reid I.D."/>
            <person name="Moisan M.C."/>
            <person name="Butler G."/>
            <person name="Nguyen T.T.M."/>
            <person name="Dewar K."/>
            <person name="Conant G."/>
            <person name="Drula E."/>
            <person name="Henrissat B."/>
            <person name="Hansel C."/>
            <person name="Singer S."/>
            <person name="Hutchinson M.I."/>
            <person name="de Vries R.P."/>
            <person name="Natvig D.O."/>
            <person name="Powell A.J."/>
            <person name="Tsang A."/>
            <person name="Grigoriev I.V."/>
        </authorList>
    </citation>
    <scope>NUCLEOTIDE SEQUENCE [LARGE SCALE GENOMIC DNA]</scope>
    <source>
        <strain evidence="2 3">ATCC 24622</strain>
    </source>
</reference>
<dbReference type="PANTHER" id="PTHR12110">
    <property type="entry name" value="HYDROXYPYRUVATE ISOMERASE"/>
    <property type="match status" value="1"/>
</dbReference>
<dbReference type="InterPro" id="IPR050312">
    <property type="entry name" value="IolE/XylAMocC-like"/>
</dbReference>
<keyword evidence="3" id="KW-1185">Reference proteome</keyword>
<accession>A0ABR3XJP2</accession>
<dbReference type="Gene3D" id="3.20.20.150">
    <property type="entry name" value="Divalent-metal-dependent TIM barrel enzymes"/>
    <property type="match status" value="1"/>
</dbReference>
<gene>
    <name evidence="2" type="ORF">VTK73DRAFT_9628</name>
</gene>
<dbReference type="EMBL" id="JAZHXJ010000082">
    <property type="protein sequence ID" value="KAL1876190.1"/>
    <property type="molecule type" value="Genomic_DNA"/>
</dbReference>
<protein>
    <recommendedName>
        <fullName evidence="1">Xylose isomerase-like TIM barrel domain-containing protein</fullName>
    </recommendedName>
</protein>
<dbReference type="InterPro" id="IPR036237">
    <property type="entry name" value="Xyl_isomerase-like_sf"/>
</dbReference>
<organism evidence="2 3">
    <name type="scientific">Phialemonium thermophilum</name>
    <dbReference type="NCBI Taxonomy" id="223376"/>
    <lineage>
        <taxon>Eukaryota</taxon>
        <taxon>Fungi</taxon>
        <taxon>Dikarya</taxon>
        <taxon>Ascomycota</taxon>
        <taxon>Pezizomycotina</taxon>
        <taxon>Sordariomycetes</taxon>
        <taxon>Sordariomycetidae</taxon>
        <taxon>Cephalothecales</taxon>
        <taxon>Cephalothecaceae</taxon>
        <taxon>Phialemonium</taxon>
    </lineage>
</organism>
<comment type="caution">
    <text evidence="2">The sequence shown here is derived from an EMBL/GenBank/DDBJ whole genome shotgun (WGS) entry which is preliminary data.</text>
</comment>
<name>A0ABR3XJP2_9PEZI</name>
<dbReference type="SUPFAM" id="SSF51658">
    <property type="entry name" value="Xylose isomerase-like"/>
    <property type="match status" value="1"/>
</dbReference>
<evidence type="ECO:0000259" key="1">
    <source>
        <dbReference type="Pfam" id="PF01261"/>
    </source>
</evidence>
<feature type="domain" description="Xylose isomerase-like TIM barrel" evidence="1">
    <location>
        <begin position="26"/>
        <end position="330"/>
    </location>
</feature>
<proteinExistence type="predicted"/>
<sequence>MGCKLGISSMSLGWPSAGHSLEHRLDMAKKYGFQGIELAHQEILFIAEHWKPDNGRNHQSDDEPTAAEIVAARRVRQLCQDRGLEIICLQSFTHYDGLIDRTAHARRFSTLVQWMRLAHELGTDMVQIPSNFLGPEHVSDDLDLIVDDLRRAADLALQQQPPIRLAYESLCWSTRVDIWERCWQVVQRVDRPNFGMCLDTFNIAGRIFADPTSATGRTPDADEALRRSVARLVAGDVDVRKVFYVQVVDAERMREPLVQGHAYYDGAQPARMSWSRNCRLFYGEADRGAYLPVRDIAWAILRGLGFRGWVSMELFHRRMSERSPEVPEELARRGALSWARLVKDMQLSTESSNRPHIGSP</sequence>